<dbReference type="AlphaFoldDB" id="A0A932CQ81"/>
<dbReference type="EMBL" id="JACPRF010000342">
    <property type="protein sequence ID" value="MBI2877443.1"/>
    <property type="molecule type" value="Genomic_DNA"/>
</dbReference>
<dbReference type="Pfam" id="PF08882">
    <property type="entry name" value="Acetone_carb_G"/>
    <property type="match status" value="1"/>
</dbReference>
<protein>
    <submittedName>
        <fullName evidence="1">Acetone carboxylase subunit gamma</fullName>
    </submittedName>
</protein>
<dbReference type="Proteomes" id="UP000769766">
    <property type="component" value="Unassembled WGS sequence"/>
</dbReference>
<reference evidence="1" key="1">
    <citation type="submission" date="2020-07" db="EMBL/GenBank/DDBJ databases">
        <title>Huge and variable diversity of episymbiotic CPR bacteria and DPANN archaea in groundwater ecosystems.</title>
        <authorList>
            <person name="He C.Y."/>
            <person name="Keren R."/>
            <person name="Whittaker M."/>
            <person name="Farag I.F."/>
            <person name="Doudna J."/>
            <person name="Cate J.H.D."/>
            <person name="Banfield J.F."/>
        </authorList>
    </citation>
    <scope>NUCLEOTIDE SEQUENCE</scope>
    <source>
        <strain evidence="1">NC_groundwater_672_Ag_B-0.1um_62_36</strain>
    </source>
</reference>
<proteinExistence type="predicted"/>
<accession>A0A932CQ81</accession>
<organism evidence="1 2">
    <name type="scientific">Tectimicrobiota bacterium</name>
    <dbReference type="NCBI Taxonomy" id="2528274"/>
    <lineage>
        <taxon>Bacteria</taxon>
        <taxon>Pseudomonadati</taxon>
        <taxon>Nitrospinota/Tectimicrobiota group</taxon>
        <taxon>Candidatus Tectimicrobiota</taxon>
    </lineage>
</organism>
<sequence>MTEVNKETLKRLVQGTLEWEEAKKLVRLKPKDEDRFIKYKEVLQELVPWKEEILLRVSDHLYIVRKGPRERIVKCECGHEYGDYRINWKLKALIHVRRTKEQVAELWDTELKGPEPGWGELREYFCPGCGTQHAVESVPPGYPIMFEMLPDLDSFYRERLGQPLSDESPEWFQDKTHELTAQWVRDPKTGSGG</sequence>
<name>A0A932CQ81_UNCTE</name>
<gene>
    <name evidence="1" type="ORF">HYY20_11225</name>
</gene>
<dbReference type="PIRSF" id="PIRSF019217">
    <property type="entry name" value="Acetone_carboxlyase_gsu"/>
    <property type="match status" value="1"/>
</dbReference>
<evidence type="ECO:0000313" key="2">
    <source>
        <dbReference type="Proteomes" id="UP000769766"/>
    </source>
</evidence>
<evidence type="ECO:0000313" key="1">
    <source>
        <dbReference type="EMBL" id="MBI2877443.1"/>
    </source>
</evidence>
<dbReference type="InterPro" id="IPR016750">
    <property type="entry name" value="Aceto_COase_bsu/gsu"/>
</dbReference>
<comment type="caution">
    <text evidence="1">The sequence shown here is derived from an EMBL/GenBank/DDBJ whole genome shotgun (WGS) entry which is preliminary data.</text>
</comment>